<organism evidence="3 4">
    <name type="scientific">Enterococcus mundtii</name>
    <dbReference type="NCBI Taxonomy" id="53346"/>
    <lineage>
        <taxon>Bacteria</taxon>
        <taxon>Bacillati</taxon>
        <taxon>Bacillota</taxon>
        <taxon>Bacilli</taxon>
        <taxon>Lactobacillales</taxon>
        <taxon>Enterococcaceae</taxon>
        <taxon>Enterococcus</taxon>
    </lineage>
</organism>
<gene>
    <name evidence="3" type="ORF">A5802_001837</name>
    <name evidence="2" type="ORF">EMU01_25520</name>
</gene>
<keyword evidence="1" id="KW-1133">Transmembrane helix</keyword>
<evidence type="ECO:0008006" key="6">
    <source>
        <dbReference type="Google" id="ProtNLM"/>
    </source>
</evidence>
<dbReference type="EMBL" id="BJWA01000024">
    <property type="protein sequence ID" value="GEL81408.1"/>
    <property type="molecule type" value="Genomic_DNA"/>
</dbReference>
<comment type="caution">
    <text evidence="3">The sequence shown here is derived from an EMBL/GenBank/DDBJ whole genome shotgun (WGS) entry which is preliminary data.</text>
</comment>
<accession>A0A242L240</accession>
<dbReference type="RefSeq" id="WP_071867793.1">
    <property type="nucleotide sequence ID" value="NZ_BJWA01000024.1"/>
</dbReference>
<evidence type="ECO:0000313" key="5">
    <source>
        <dbReference type="Proteomes" id="UP000321175"/>
    </source>
</evidence>
<evidence type="ECO:0000313" key="2">
    <source>
        <dbReference type="EMBL" id="GEL81408.1"/>
    </source>
</evidence>
<dbReference type="Proteomes" id="UP000195024">
    <property type="component" value="Unassembled WGS sequence"/>
</dbReference>
<evidence type="ECO:0000313" key="4">
    <source>
        <dbReference type="Proteomes" id="UP000195024"/>
    </source>
</evidence>
<name>A0A242L240_ENTMU</name>
<feature type="transmembrane region" description="Helical" evidence="1">
    <location>
        <begin position="312"/>
        <end position="334"/>
    </location>
</feature>
<keyword evidence="1" id="KW-0472">Membrane</keyword>
<feature type="transmembrane region" description="Helical" evidence="1">
    <location>
        <begin position="389"/>
        <end position="412"/>
    </location>
</feature>
<dbReference type="Proteomes" id="UP000321175">
    <property type="component" value="Unassembled WGS sequence"/>
</dbReference>
<evidence type="ECO:0000313" key="3">
    <source>
        <dbReference type="EMBL" id="OTP28098.1"/>
    </source>
</evidence>
<reference evidence="3 4" key="1">
    <citation type="submission" date="2017-05" db="EMBL/GenBank/DDBJ databases">
        <title>The Genome Sequence of Enterococcus mundtii 6B1_DIV0119.</title>
        <authorList>
            <consortium name="The Broad Institute Genomics Platform"/>
            <consortium name="The Broad Institute Genomic Center for Infectious Diseases"/>
            <person name="Earl A."/>
            <person name="Manson A."/>
            <person name="Schwartman J."/>
            <person name="Gilmore M."/>
            <person name="Abouelleil A."/>
            <person name="Cao P."/>
            <person name="Chapman S."/>
            <person name="Cusick C."/>
            <person name="Shea T."/>
            <person name="Young S."/>
            <person name="Neafsey D."/>
            <person name="Nusbaum C."/>
            <person name="Birren B."/>
        </authorList>
    </citation>
    <scope>NUCLEOTIDE SEQUENCE [LARGE SCALE GENOMIC DNA]</scope>
    <source>
        <strain evidence="3 4">6B1_DIV0119</strain>
    </source>
</reference>
<reference evidence="2 5" key="2">
    <citation type="submission" date="2019-07" db="EMBL/GenBank/DDBJ databases">
        <title>Whole genome shotgun sequence of Enterococcus mundtii NBRC 100490.</title>
        <authorList>
            <person name="Hosoyama A."/>
            <person name="Uohara A."/>
            <person name="Ohji S."/>
            <person name="Ichikawa N."/>
        </authorList>
    </citation>
    <scope>NUCLEOTIDE SEQUENCE [LARGE SCALE GENOMIC DNA]</scope>
    <source>
        <strain evidence="2 5">NBRC 100490</strain>
    </source>
</reference>
<feature type="transmembrane region" description="Helical" evidence="1">
    <location>
        <begin position="365"/>
        <end position="383"/>
    </location>
</feature>
<keyword evidence="1" id="KW-0812">Transmembrane</keyword>
<keyword evidence="5" id="KW-1185">Reference proteome</keyword>
<proteinExistence type="predicted"/>
<protein>
    <recommendedName>
        <fullName evidence="6">ABC transporter permease</fullName>
    </recommendedName>
</protein>
<sequence>MKISNLTVEIFESLKRKKYLLIFYTLFLLFSFLTLSVSDVMLQENSNEEHRVSVGNTKTYKLVDTLIGEKEEVFLRNLQSVSYLNAMYKELSDSQKGKYQVVNSQSINYLQEKDLPTEFIEHYEQIAGSVSSWTKEEIPFKSLQMNDHALERFDLRIASGQSFSPSDYQYNRDKIPVILGNSYSDYYTIGDKIQLSYLFKQFEAEVIGFVEKGERVTFNEYEDYVLDHYIILPFIENAPQKISEEEFSFFQKHFLNGVNGYFQVPESFSQEKVYKLVNEISSTYELGTVDLIGESGFHLSALLFMITKNNELLKLVVSFSMIILVLMTIVFCCLEMYRDKKIYQLHLLFGATKKEIRNYIMVEKTLLLSFILCVSLTLTNYLGGITLVLFIRLLYLSLVLIFLFFLISTIILRKWRITND</sequence>
<dbReference type="EMBL" id="NGMS01000001">
    <property type="protein sequence ID" value="OTP28098.1"/>
    <property type="molecule type" value="Genomic_DNA"/>
</dbReference>
<evidence type="ECO:0000256" key="1">
    <source>
        <dbReference type="SAM" id="Phobius"/>
    </source>
</evidence>
<feature type="transmembrane region" description="Helical" evidence="1">
    <location>
        <begin position="21"/>
        <end position="42"/>
    </location>
</feature>
<dbReference type="GeneID" id="61000115"/>
<dbReference type="AlphaFoldDB" id="A0A242L240"/>